<dbReference type="Proteomes" id="UP000799755">
    <property type="component" value="Unassembled WGS sequence"/>
</dbReference>
<comment type="caution">
    <text evidence="1">The sequence shown here is derived from an EMBL/GenBank/DDBJ whole genome shotgun (WGS) entry which is preliminary data.</text>
</comment>
<name>A0ACB6QBA7_9PLEO</name>
<sequence length="101" mass="11466">MFLIWSLSQPQNARYQDKLIQELRELPSDSLNEHGLPRLDVSDKCSYLDAVIKETLRLYAPLPATEPRSALTNTIIDSFQIPANTVAGMPPYVLHRNPTIF</sequence>
<keyword evidence="2" id="KW-1185">Reference proteome</keyword>
<proteinExistence type="predicted"/>
<evidence type="ECO:0000313" key="2">
    <source>
        <dbReference type="Proteomes" id="UP000799755"/>
    </source>
</evidence>
<gene>
    <name evidence="1" type="ORF">BDR25DRAFT_381316</name>
</gene>
<evidence type="ECO:0000313" key="1">
    <source>
        <dbReference type="EMBL" id="KAF2464223.1"/>
    </source>
</evidence>
<dbReference type="EMBL" id="MU003538">
    <property type="protein sequence ID" value="KAF2464223.1"/>
    <property type="molecule type" value="Genomic_DNA"/>
</dbReference>
<accession>A0ACB6QBA7</accession>
<reference evidence="1" key="1">
    <citation type="journal article" date="2020" name="Stud. Mycol.">
        <title>101 Dothideomycetes genomes: a test case for predicting lifestyles and emergence of pathogens.</title>
        <authorList>
            <person name="Haridas S."/>
            <person name="Albert R."/>
            <person name="Binder M."/>
            <person name="Bloem J."/>
            <person name="Labutti K."/>
            <person name="Salamov A."/>
            <person name="Andreopoulos B."/>
            <person name="Baker S."/>
            <person name="Barry K."/>
            <person name="Bills G."/>
            <person name="Bluhm B."/>
            <person name="Cannon C."/>
            <person name="Castanera R."/>
            <person name="Culley D."/>
            <person name="Daum C."/>
            <person name="Ezra D."/>
            <person name="Gonzalez J."/>
            <person name="Henrissat B."/>
            <person name="Kuo A."/>
            <person name="Liang C."/>
            <person name="Lipzen A."/>
            <person name="Lutzoni F."/>
            <person name="Magnuson J."/>
            <person name="Mondo S."/>
            <person name="Nolan M."/>
            <person name="Ohm R."/>
            <person name="Pangilinan J."/>
            <person name="Park H.-J."/>
            <person name="Ramirez L."/>
            <person name="Alfaro M."/>
            <person name="Sun H."/>
            <person name="Tritt A."/>
            <person name="Yoshinaga Y."/>
            <person name="Zwiers L.-H."/>
            <person name="Turgeon B."/>
            <person name="Goodwin S."/>
            <person name="Spatafora J."/>
            <person name="Crous P."/>
            <person name="Grigoriev I."/>
        </authorList>
    </citation>
    <scope>NUCLEOTIDE SEQUENCE</scope>
    <source>
        <strain evidence="1">ATCC 200398</strain>
    </source>
</reference>
<protein>
    <submittedName>
        <fullName evidence="1">Cytochrome P450</fullName>
    </submittedName>
</protein>
<organism evidence="1 2">
    <name type="scientific">Lindgomyces ingoldianus</name>
    <dbReference type="NCBI Taxonomy" id="673940"/>
    <lineage>
        <taxon>Eukaryota</taxon>
        <taxon>Fungi</taxon>
        <taxon>Dikarya</taxon>
        <taxon>Ascomycota</taxon>
        <taxon>Pezizomycotina</taxon>
        <taxon>Dothideomycetes</taxon>
        <taxon>Pleosporomycetidae</taxon>
        <taxon>Pleosporales</taxon>
        <taxon>Lindgomycetaceae</taxon>
        <taxon>Lindgomyces</taxon>
    </lineage>
</organism>